<sequence length="109" mass="11723">MLYTTTETIPNKDIVEVLGVVMGNIVQSKHIGRDFMAGLKTIIGGEIRGYTEMLTESRNAAIERLIESAKSKGADAVVGVRFTTSSIMEGSAEIMAFGTAVKLINKQSI</sequence>
<dbReference type="Pfam" id="PF01906">
    <property type="entry name" value="YbjQ_1"/>
    <property type="match status" value="1"/>
</dbReference>
<comment type="caution">
    <text evidence="3">The sequence shown here is derived from an EMBL/GenBank/DDBJ whole genome shotgun (WGS) entry which is preliminary data.</text>
</comment>
<name>A0ABT0LJR4_9GAMM</name>
<organism evidence="3 4">
    <name type="scientific">Shewanella surugensis</name>
    <dbReference type="NCBI Taxonomy" id="212020"/>
    <lineage>
        <taxon>Bacteria</taxon>
        <taxon>Pseudomonadati</taxon>
        <taxon>Pseudomonadota</taxon>
        <taxon>Gammaproteobacteria</taxon>
        <taxon>Alteromonadales</taxon>
        <taxon>Shewanellaceae</taxon>
        <taxon>Shewanella</taxon>
    </lineage>
</organism>
<dbReference type="InterPro" id="IPR002765">
    <property type="entry name" value="UPF0145_YbjQ-like"/>
</dbReference>
<dbReference type="Proteomes" id="UP001203423">
    <property type="component" value="Unassembled WGS sequence"/>
</dbReference>
<dbReference type="HAMAP" id="MF_00338">
    <property type="entry name" value="UPF0145"/>
    <property type="match status" value="1"/>
</dbReference>
<reference evidence="3 4" key="1">
    <citation type="submission" date="2022-01" db="EMBL/GenBank/DDBJ databases">
        <title>Whole genome-based taxonomy of the Shewanellaceae.</title>
        <authorList>
            <person name="Martin-Rodriguez A.J."/>
        </authorList>
    </citation>
    <scope>NUCLEOTIDE SEQUENCE [LARGE SCALE GENOMIC DNA]</scope>
    <source>
        <strain evidence="3 4">DSM 17177</strain>
    </source>
</reference>
<dbReference type="PANTHER" id="PTHR34068">
    <property type="entry name" value="UPF0145 PROTEIN YBJQ"/>
    <property type="match status" value="1"/>
</dbReference>
<comment type="similarity">
    <text evidence="1 2">Belongs to the UPF0145 family.</text>
</comment>
<evidence type="ECO:0000313" key="4">
    <source>
        <dbReference type="Proteomes" id="UP001203423"/>
    </source>
</evidence>
<dbReference type="EMBL" id="JAKIKS010000266">
    <property type="protein sequence ID" value="MCL1127951.1"/>
    <property type="molecule type" value="Genomic_DNA"/>
</dbReference>
<gene>
    <name evidence="3" type="ORF">L2764_26740</name>
</gene>
<protein>
    <recommendedName>
        <fullName evidence="2">UPF0145 protein L2764_26740</fullName>
    </recommendedName>
</protein>
<dbReference type="Gene3D" id="3.30.110.70">
    <property type="entry name" value="Hypothetical protein apc22750. Chain B"/>
    <property type="match status" value="1"/>
</dbReference>
<proteinExistence type="inferred from homology"/>
<evidence type="ECO:0000256" key="1">
    <source>
        <dbReference type="ARBA" id="ARBA00010751"/>
    </source>
</evidence>
<dbReference type="SUPFAM" id="SSF117782">
    <property type="entry name" value="YbjQ-like"/>
    <property type="match status" value="1"/>
</dbReference>
<keyword evidence="4" id="KW-1185">Reference proteome</keyword>
<dbReference type="InterPro" id="IPR035439">
    <property type="entry name" value="UPF0145_dom_sf"/>
</dbReference>
<dbReference type="RefSeq" id="WP_248943374.1">
    <property type="nucleotide sequence ID" value="NZ_JAKIKS010000266.1"/>
</dbReference>
<evidence type="ECO:0000313" key="3">
    <source>
        <dbReference type="EMBL" id="MCL1127951.1"/>
    </source>
</evidence>
<accession>A0ABT0LJR4</accession>
<evidence type="ECO:0000256" key="2">
    <source>
        <dbReference type="HAMAP-Rule" id="MF_00338"/>
    </source>
</evidence>
<dbReference type="PANTHER" id="PTHR34068:SF2">
    <property type="entry name" value="UPF0145 PROTEIN SCO3412"/>
    <property type="match status" value="1"/>
</dbReference>